<dbReference type="EMBL" id="QXWZ01000010">
    <property type="protein sequence ID" value="NBI78616.1"/>
    <property type="molecule type" value="Genomic_DNA"/>
</dbReference>
<protein>
    <submittedName>
        <fullName evidence="5">Tetratricopeptide repeat protein</fullName>
    </submittedName>
</protein>
<comment type="caution">
    <text evidence="5">The sequence shown here is derived from an EMBL/GenBank/DDBJ whole genome shotgun (WGS) entry which is preliminary data.</text>
</comment>
<name>A0A845SWU3_9FIRM</name>
<reference evidence="4 6" key="1">
    <citation type="submission" date="2018-08" db="EMBL/GenBank/DDBJ databases">
        <title>Murine metabolic-syndrome-specific gut microbial biobank.</title>
        <authorList>
            <person name="Liu C."/>
        </authorList>
    </citation>
    <scope>NUCLEOTIDE SEQUENCE [LARGE SCALE GENOMIC DNA]</scope>
    <source>
        <strain evidence="4 6">X69</strain>
    </source>
</reference>
<evidence type="ECO:0000313" key="6">
    <source>
        <dbReference type="Proteomes" id="UP000446348"/>
    </source>
</evidence>
<dbReference type="GO" id="GO:0045892">
    <property type="term" value="P:negative regulation of DNA-templated transcription"/>
    <property type="evidence" value="ECO:0007669"/>
    <property type="project" value="InterPro"/>
</dbReference>
<accession>A0A845SWU3</accession>
<dbReference type="InterPro" id="IPR044650">
    <property type="entry name" value="SRFR1-like"/>
</dbReference>
<feature type="repeat" description="TPR" evidence="3">
    <location>
        <begin position="152"/>
        <end position="185"/>
    </location>
</feature>
<dbReference type="InterPro" id="IPR019734">
    <property type="entry name" value="TPR_rpt"/>
</dbReference>
<evidence type="ECO:0000313" key="4">
    <source>
        <dbReference type="EMBL" id="NBI78616.1"/>
    </source>
</evidence>
<dbReference type="InterPro" id="IPR011990">
    <property type="entry name" value="TPR-like_helical_dom_sf"/>
</dbReference>
<dbReference type="SUPFAM" id="SSF48452">
    <property type="entry name" value="TPR-like"/>
    <property type="match status" value="1"/>
</dbReference>
<keyword evidence="1" id="KW-0677">Repeat</keyword>
<dbReference type="PROSITE" id="PS50005">
    <property type="entry name" value="TPR"/>
    <property type="match status" value="1"/>
</dbReference>
<evidence type="ECO:0000256" key="3">
    <source>
        <dbReference type="PROSITE-ProRule" id="PRU00339"/>
    </source>
</evidence>
<evidence type="ECO:0000313" key="5">
    <source>
        <dbReference type="EMBL" id="NDO38397.1"/>
    </source>
</evidence>
<sequence>MGRGWFLCPYFIICFPKNERASRGLPTRFNIREGVKAMSTYMHIDVTDTTATKETEIQFNRSKLPVSDEVRAIDRELEADPSNCELWMRRGIALSKQMLFKEAVESYSMGLSYNPFHALTYRHRGHRYLSIRCFAEAAADFALSARLDDTNWDTWYHLGLSYYLLGDYKRAAGAYRTCLEQSDTSDKVVAVTDWYWMTAKRLGDEQLAEALLKRVDENTDPGENLSYKRRILMYKGLIKPEELMQFEGAEFPDLEIATQGYGLSNYYYVNGETDKSNAVLKQVLTIKSFWSAFGFLAALVDAKTRGLDYEIVGSL</sequence>
<evidence type="ECO:0000313" key="7">
    <source>
        <dbReference type="Proteomes" id="UP000462501"/>
    </source>
</evidence>
<dbReference type="AlphaFoldDB" id="A0A845SWU3"/>
<dbReference type="SMART" id="SM00028">
    <property type="entry name" value="TPR"/>
    <property type="match status" value="3"/>
</dbReference>
<dbReference type="PANTHER" id="PTHR44749">
    <property type="entry name" value="SUPPRESSOR OF RPS4-RLD 1"/>
    <property type="match status" value="1"/>
</dbReference>
<evidence type="ECO:0000256" key="1">
    <source>
        <dbReference type="ARBA" id="ARBA00022737"/>
    </source>
</evidence>
<reference evidence="5 7" key="2">
    <citation type="submission" date="2019-06" db="EMBL/GenBank/DDBJ databases">
        <title>Draft genome sequences of 15 bacterial species constituting the stable defined intestinal microbiota of the GM15 gnotobiotic mouse model.</title>
        <authorList>
            <person name="Elie C."/>
            <person name="Mathieu A."/>
            <person name="Saliou A."/>
            <person name="Darnaud M."/>
            <person name="Leulier F."/>
            <person name="Tamellini A."/>
        </authorList>
    </citation>
    <scope>NUCLEOTIDE SEQUENCE [LARGE SCALE GENOMIC DNA]</scope>
    <source>
        <strain evidence="5 7">JM4-15</strain>
    </source>
</reference>
<dbReference type="InterPro" id="IPR013105">
    <property type="entry name" value="TPR_2"/>
</dbReference>
<dbReference type="PANTHER" id="PTHR44749:SF1">
    <property type="entry name" value="TETRATRICOPEPTIDE-LIKE HELICAL DOMAIN-CONTAINING PROTEIN"/>
    <property type="match status" value="1"/>
</dbReference>
<dbReference type="Gene3D" id="1.25.40.10">
    <property type="entry name" value="Tetratricopeptide repeat domain"/>
    <property type="match status" value="1"/>
</dbReference>
<keyword evidence="2 3" id="KW-0802">TPR repeat</keyword>
<dbReference type="EMBL" id="VIQT01000008">
    <property type="protein sequence ID" value="NDO38397.1"/>
    <property type="molecule type" value="Genomic_DNA"/>
</dbReference>
<evidence type="ECO:0000256" key="2">
    <source>
        <dbReference type="ARBA" id="ARBA00022803"/>
    </source>
</evidence>
<proteinExistence type="predicted"/>
<dbReference type="Proteomes" id="UP000462501">
    <property type="component" value="Unassembled WGS sequence"/>
</dbReference>
<dbReference type="Proteomes" id="UP000446348">
    <property type="component" value="Unassembled WGS sequence"/>
</dbReference>
<gene>
    <name evidence="4" type="ORF">D3Z39_07005</name>
    <name evidence="5" type="ORF">FMM72_03900</name>
</gene>
<dbReference type="Pfam" id="PF07719">
    <property type="entry name" value="TPR_2"/>
    <property type="match status" value="1"/>
</dbReference>
<organism evidence="5 7">
    <name type="scientific">Anaerotruncus colihominis</name>
    <dbReference type="NCBI Taxonomy" id="169435"/>
    <lineage>
        <taxon>Bacteria</taxon>
        <taxon>Bacillati</taxon>
        <taxon>Bacillota</taxon>
        <taxon>Clostridia</taxon>
        <taxon>Eubacteriales</taxon>
        <taxon>Oscillospiraceae</taxon>
        <taxon>Anaerotruncus</taxon>
    </lineage>
</organism>